<protein>
    <submittedName>
        <fullName evidence="3">Uncharacterized protein</fullName>
    </submittedName>
</protein>
<feature type="compositionally biased region" description="Low complexity" evidence="1">
    <location>
        <begin position="303"/>
        <end position="320"/>
    </location>
</feature>
<reference evidence="3" key="1">
    <citation type="submission" date="2022-03" db="EMBL/GenBank/DDBJ databases">
        <authorList>
            <person name="Alioto T."/>
            <person name="Alioto T."/>
            <person name="Gomez Garrido J."/>
        </authorList>
    </citation>
    <scope>NUCLEOTIDE SEQUENCE</scope>
</reference>
<keyword evidence="2" id="KW-0812">Transmembrane</keyword>
<feature type="compositionally biased region" description="Polar residues" evidence="1">
    <location>
        <begin position="293"/>
        <end position="302"/>
    </location>
</feature>
<keyword evidence="4" id="KW-1185">Reference proteome</keyword>
<evidence type="ECO:0000256" key="1">
    <source>
        <dbReference type="SAM" id="MobiDB-lite"/>
    </source>
</evidence>
<feature type="region of interest" description="Disordered" evidence="1">
    <location>
        <begin position="290"/>
        <end position="348"/>
    </location>
</feature>
<name>A0AAD1SRA5_PELCU</name>
<dbReference type="AlphaFoldDB" id="A0AAD1SRA5"/>
<evidence type="ECO:0000313" key="4">
    <source>
        <dbReference type="Proteomes" id="UP001295444"/>
    </source>
</evidence>
<proteinExistence type="predicted"/>
<dbReference type="EMBL" id="OW240918">
    <property type="protein sequence ID" value="CAH2308214.1"/>
    <property type="molecule type" value="Genomic_DNA"/>
</dbReference>
<organism evidence="3 4">
    <name type="scientific">Pelobates cultripes</name>
    <name type="common">Western spadefoot toad</name>
    <dbReference type="NCBI Taxonomy" id="61616"/>
    <lineage>
        <taxon>Eukaryota</taxon>
        <taxon>Metazoa</taxon>
        <taxon>Chordata</taxon>
        <taxon>Craniata</taxon>
        <taxon>Vertebrata</taxon>
        <taxon>Euteleostomi</taxon>
        <taxon>Amphibia</taxon>
        <taxon>Batrachia</taxon>
        <taxon>Anura</taxon>
        <taxon>Pelobatoidea</taxon>
        <taxon>Pelobatidae</taxon>
        <taxon>Pelobates</taxon>
    </lineage>
</organism>
<dbReference type="Proteomes" id="UP001295444">
    <property type="component" value="Chromosome 07"/>
</dbReference>
<accession>A0AAD1SRA5</accession>
<gene>
    <name evidence="3" type="ORF">PECUL_23A034118</name>
</gene>
<keyword evidence="2" id="KW-0472">Membrane</keyword>
<evidence type="ECO:0000256" key="2">
    <source>
        <dbReference type="SAM" id="Phobius"/>
    </source>
</evidence>
<sequence length="527" mass="57877">MEFNKVAVGIFLTDDERSYTWLADFLSSLPEVNFVQPIPISESSLQNPTERISECDLAILYHSKKEGELNIPDVTDSLYEKKLKYLCENNKLLLVVDDLEGSSPSEYRQILENQPNITKWTKKIFVFTKQEKTSIDRNAESLIGDSQANDSDYLSMQEKLQHIKNILRGKRSSIETVTHLPFIIGINVGKPQSNVTSHIDWKSILIQEDMESGSQENSKKNFCQKYRYWLMSLAIFIVLFITMILAATCEDCSPPSTTLLTTYFTENATTSMINTITSTGSTTTVPVNTSVSQGSNTSITVKTTSRPGNTTTVTNTTSSPQRFTDSVPIKTTFDPDIANTTSTTTSDTNSTFNVTTSFQNSTYLPPEDTLTPESTTYIHGETTFTPENTSTFPLNGTSVSGNTIYVSENTSFVPLETTPSPGNTTLVGTVTSSENTSHFPSTTNVTSGNTINTNSARDTEYTLANTSHFTLEGASVSENGSSFPLVQTSTSEITMSVLVDTTPYSENANFTSGITTETNSTSDMMSL</sequence>
<feature type="compositionally biased region" description="Low complexity" evidence="1">
    <location>
        <begin position="339"/>
        <end position="348"/>
    </location>
</feature>
<feature type="transmembrane region" description="Helical" evidence="2">
    <location>
        <begin position="228"/>
        <end position="247"/>
    </location>
</feature>
<evidence type="ECO:0000313" key="3">
    <source>
        <dbReference type="EMBL" id="CAH2308214.1"/>
    </source>
</evidence>
<keyword evidence="2" id="KW-1133">Transmembrane helix</keyword>